<evidence type="ECO:0000256" key="1">
    <source>
        <dbReference type="ARBA" id="ARBA00022729"/>
    </source>
</evidence>
<dbReference type="Proteomes" id="UP000605846">
    <property type="component" value="Unassembled WGS sequence"/>
</dbReference>
<keyword evidence="4" id="KW-1185">Reference proteome</keyword>
<accession>A0A8H7BX38</accession>
<keyword evidence="1" id="KW-0732">Signal</keyword>
<organism evidence="3 4">
    <name type="scientific">Apophysomyces ossiformis</name>
    <dbReference type="NCBI Taxonomy" id="679940"/>
    <lineage>
        <taxon>Eukaryota</taxon>
        <taxon>Fungi</taxon>
        <taxon>Fungi incertae sedis</taxon>
        <taxon>Mucoromycota</taxon>
        <taxon>Mucoromycotina</taxon>
        <taxon>Mucoromycetes</taxon>
        <taxon>Mucorales</taxon>
        <taxon>Mucorineae</taxon>
        <taxon>Mucoraceae</taxon>
        <taxon>Apophysomyces</taxon>
    </lineage>
</organism>
<keyword evidence="2" id="KW-1133">Transmembrane helix</keyword>
<feature type="transmembrane region" description="Helical" evidence="2">
    <location>
        <begin position="69"/>
        <end position="93"/>
    </location>
</feature>
<dbReference type="PANTHER" id="PTHR31836">
    <property type="match status" value="1"/>
</dbReference>
<reference evidence="3" key="1">
    <citation type="submission" date="2020-01" db="EMBL/GenBank/DDBJ databases">
        <title>Genome Sequencing of Three Apophysomyces-Like Fungal Strains Confirms a Novel Fungal Genus in the Mucoromycota with divergent Burkholderia-like Endosymbiotic Bacteria.</title>
        <authorList>
            <person name="Stajich J.E."/>
            <person name="Macias A.M."/>
            <person name="Carter-House D."/>
            <person name="Lovett B."/>
            <person name="Kasson L.R."/>
            <person name="Berry K."/>
            <person name="Grigoriev I."/>
            <person name="Chang Y."/>
            <person name="Spatafora J."/>
            <person name="Kasson M.T."/>
        </authorList>
    </citation>
    <scope>NUCLEOTIDE SEQUENCE</scope>
    <source>
        <strain evidence="3">NRRL A-21654</strain>
    </source>
</reference>
<dbReference type="InterPro" id="IPR051477">
    <property type="entry name" value="Expansin_CellWall"/>
</dbReference>
<gene>
    <name evidence="3" type="ORF">EC973_004443</name>
</gene>
<evidence type="ECO:0008006" key="5">
    <source>
        <dbReference type="Google" id="ProtNLM"/>
    </source>
</evidence>
<dbReference type="EMBL" id="JABAYA010000025">
    <property type="protein sequence ID" value="KAF7729463.1"/>
    <property type="molecule type" value="Genomic_DNA"/>
</dbReference>
<dbReference type="OrthoDB" id="406505at2759"/>
<dbReference type="SUPFAM" id="SSF50685">
    <property type="entry name" value="Barwin-like endoglucanases"/>
    <property type="match status" value="1"/>
</dbReference>
<proteinExistence type="predicted"/>
<evidence type="ECO:0000256" key="2">
    <source>
        <dbReference type="SAM" id="Phobius"/>
    </source>
</evidence>
<dbReference type="PANTHER" id="PTHR31836:SF21">
    <property type="entry name" value="EXPANSIN-LIKE PROTEIN 7"/>
    <property type="match status" value="1"/>
</dbReference>
<name>A0A8H7BX38_9FUNG</name>
<dbReference type="Gene3D" id="2.40.40.10">
    <property type="entry name" value="RlpA-like domain"/>
    <property type="match status" value="1"/>
</dbReference>
<sequence length="229" mass="24671">MEQEEVVANRNNLDDLRRYSSRHSAAGIRTSTPIPAAQPYYSLQEKELPPLYPQTIWTRIADKYRHGKLMLIGAGWTGILIVTLVVLGTLGVFRNQVYRDKLGLPSVGKTKYPGESTGTATPGHFDMSGKGDGTYYDPGVGLTACGGYFTAQDMMVALNHVDYGQYANPNESPVCGACIIVTGPLGSAKAYIQDECPGCGQGSLDLSPAVFAMVGNFNDGRIPVSWKPC</sequence>
<evidence type="ECO:0000313" key="4">
    <source>
        <dbReference type="Proteomes" id="UP000605846"/>
    </source>
</evidence>
<comment type="caution">
    <text evidence="3">The sequence shown here is derived from an EMBL/GenBank/DDBJ whole genome shotgun (WGS) entry which is preliminary data.</text>
</comment>
<dbReference type="CDD" id="cd22191">
    <property type="entry name" value="DPBB_RlpA_EXP_N-like"/>
    <property type="match status" value="1"/>
</dbReference>
<protein>
    <recommendedName>
        <fullName evidence="5">RlpA-like double-psi beta-barrel-protein domain-containing protein-containing protein</fullName>
    </recommendedName>
</protein>
<keyword evidence="2" id="KW-0812">Transmembrane</keyword>
<evidence type="ECO:0000313" key="3">
    <source>
        <dbReference type="EMBL" id="KAF7729463.1"/>
    </source>
</evidence>
<keyword evidence="2" id="KW-0472">Membrane</keyword>
<dbReference type="InterPro" id="IPR036908">
    <property type="entry name" value="RlpA-like_sf"/>
</dbReference>
<dbReference type="AlphaFoldDB" id="A0A8H7BX38"/>